<dbReference type="GO" id="GO:0000976">
    <property type="term" value="F:transcription cis-regulatory region binding"/>
    <property type="evidence" value="ECO:0007669"/>
    <property type="project" value="TreeGrafter"/>
</dbReference>
<evidence type="ECO:0000313" key="7">
    <source>
        <dbReference type="EMBL" id="XBO42596.1"/>
    </source>
</evidence>
<proteinExistence type="predicted"/>
<organism evidence="7">
    <name type="scientific">Pedococcus sp. KACC 23699</name>
    <dbReference type="NCBI Taxonomy" id="3149228"/>
    <lineage>
        <taxon>Bacteria</taxon>
        <taxon>Bacillati</taxon>
        <taxon>Actinomycetota</taxon>
        <taxon>Actinomycetes</taxon>
        <taxon>Micrococcales</taxon>
        <taxon>Intrasporangiaceae</taxon>
        <taxon>Pedococcus</taxon>
    </lineage>
</organism>
<dbReference type="RefSeq" id="WP_406830015.1">
    <property type="nucleotide sequence ID" value="NZ_CP157483.1"/>
</dbReference>
<dbReference type="InterPro" id="IPR001647">
    <property type="entry name" value="HTH_TetR"/>
</dbReference>
<dbReference type="Gene3D" id="1.10.357.10">
    <property type="entry name" value="Tetracycline Repressor, domain 2"/>
    <property type="match status" value="1"/>
</dbReference>
<dbReference type="PRINTS" id="PR00455">
    <property type="entry name" value="HTHTETR"/>
</dbReference>
<dbReference type="InterPro" id="IPR009057">
    <property type="entry name" value="Homeodomain-like_sf"/>
</dbReference>
<dbReference type="GO" id="GO:0003700">
    <property type="term" value="F:DNA-binding transcription factor activity"/>
    <property type="evidence" value="ECO:0007669"/>
    <property type="project" value="TreeGrafter"/>
</dbReference>
<evidence type="ECO:0000256" key="5">
    <source>
        <dbReference type="SAM" id="MobiDB-lite"/>
    </source>
</evidence>
<keyword evidence="3" id="KW-0804">Transcription</keyword>
<dbReference type="PANTHER" id="PTHR30055">
    <property type="entry name" value="HTH-TYPE TRANSCRIPTIONAL REGULATOR RUTR"/>
    <property type="match status" value="1"/>
</dbReference>
<feature type="region of interest" description="Disordered" evidence="5">
    <location>
        <begin position="1"/>
        <end position="23"/>
    </location>
</feature>
<gene>
    <name evidence="7" type="ORF">ABEG17_13580</name>
</gene>
<evidence type="ECO:0000256" key="2">
    <source>
        <dbReference type="ARBA" id="ARBA00023125"/>
    </source>
</evidence>
<protein>
    <submittedName>
        <fullName evidence="7">TetR/AcrR family transcriptional regulator</fullName>
    </submittedName>
</protein>
<feature type="DNA-binding region" description="H-T-H motif" evidence="4">
    <location>
        <begin position="46"/>
        <end position="65"/>
    </location>
</feature>
<name>A0AAU7JQN3_9MICO</name>
<dbReference type="PANTHER" id="PTHR30055:SF241">
    <property type="entry name" value="TRANSCRIPTIONAL REGULATORY PROTEIN"/>
    <property type="match status" value="1"/>
</dbReference>
<feature type="domain" description="HTH tetR-type" evidence="6">
    <location>
        <begin position="23"/>
        <end position="83"/>
    </location>
</feature>
<dbReference type="InterPro" id="IPR050109">
    <property type="entry name" value="HTH-type_TetR-like_transc_reg"/>
</dbReference>
<dbReference type="FunFam" id="1.10.10.60:FF:000141">
    <property type="entry name" value="TetR family transcriptional regulator"/>
    <property type="match status" value="1"/>
</dbReference>
<dbReference type="PROSITE" id="PS50977">
    <property type="entry name" value="HTH_TETR_2"/>
    <property type="match status" value="1"/>
</dbReference>
<reference evidence="7" key="1">
    <citation type="submission" date="2024-05" db="EMBL/GenBank/DDBJ databases">
        <authorList>
            <person name="Kim S."/>
            <person name="Heo J."/>
            <person name="Choi H."/>
            <person name="Choi Y."/>
            <person name="Kwon S.-W."/>
            <person name="Kim Y."/>
        </authorList>
    </citation>
    <scope>NUCLEOTIDE SEQUENCE</scope>
    <source>
        <strain evidence="7">KACC 23699</strain>
    </source>
</reference>
<dbReference type="GO" id="GO:0045892">
    <property type="term" value="P:negative regulation of DNA-templated transcription"/>
    <property type="evidence" value="ECO:0007669"/>
    <property type="project" value="UniProtKB-ARBA"/>
</dbReference>
<sequence>MPSSTPAAVSPTMPPPRRTARREATRARLLAAAEEVFAERGFNGASVEDICEQAGFTRGAFYSNFESKDELVLELYAAHARQLRERIAAVAERPGLSLEQVLEGVFEVWTDEPEARRRWHLLTSELALYALRDDAARTAWASLQENIREELVVVVDRIADAQGLHPVLSSGDLVRLISIVFQGGLGQHLLDPAAVPAGSLERRFLPLLLSAATDRAVSPGAPTPDR</sequence>
<keyword evidence="1" id="KW-0805">Transcription regulation</keyword>
<dbReference type="SUPFAM" id="SSF46689">
    <property type="entry name" value="Homeodomain-like"/>
    <property type="match status" value="1"/>
</dbReference>
<keyword evidence="2 4" id="KW-0238">DNA-binding</keyword>
<dbReference type="EMBL" id="CP157483">
    <property type="protein sequence ID" value="XBO42596.1"/>
    <property type="molecule type" value="Genomic_DNA"/>
</dbReference>
<evidence type="ECO:0000256" key="4">
    <source>
        <dbReference type="PROSITE-ProRule" id="PRU00335"/>
    </source>
</evidence>
<dbReference type="InterPro" id="IPR036271">
    <property type="entry name" value="Tet_transcr_reg_TetR-rel_C_sf"/>
</dbReference>
<dbReference type="AlphaFoldDB" id="A0AAU7JQN3"/>
<evidence type="ECO:0000259" key="6">
    <source>
        <dbReference type="PROSITE" id="PS50977"/>
    </source>
</evidence>
<evidence type="ECO:0000256" key="1">
    <source>
        <dbReference type="ARBA" id="ARBA00023015"/>
    </source>
</evidence>
<dbReference type="SUPFAM" id="SSF48498">
    <property type="entry name" value="Tetracyclin repressor-like, C-terminal domain"/>
    <property type="match status" value="1"/>
</dbReference>
<dbReference type="Pfam" id="PF00440">
    <property type="entry name" value="TetR_N"/>
    <property type="match status" value="1"/>
</dbReference>
<accession>A0AAU7JQN3</accession>
<evidence type="ECO:0000256" key="3">
    <source>
        <dbReference type="ARBA" id="ARBA00023163"/>
    </source>
</evidence>